<organism evidence="1 2">
    <name type="scientific">Cotesia glomerata</name>
    <name type="common">Lepidopteran parasitic wasp</name>
    <name type="synonym">Apanteles glomeratus</name>
    <dbReference type="NCBI Taxonomy" id="32391"/>
    <lineage>
        <taxon>Eukaryota</taxon>
        <taxon>Metazoa</taxon>
        <taxon>Ecdysozoa</taxon>
        <taxon>Arthropoda</taxon>
        <taxon>Hexapoda</taxon>
        <taxon>Insecta</taxon>
        <taxon>Pterygota</taxon>
        <taxon>Neoptera</taxon>
        <taxon>Endopterygota</taxon>
        <taxon>Hymenoptera</taxon>
        <taxon>Apocrita</taxon>
        <taxon>Ichneumonoidea</taxon>
        <taxon>Braconidae</taxon>
        <taxon>Microgastrinae</taxon>
        <taxon>Cotesia</taxon>
    </lineage>
</organism>
<evidence type="ECO:0000313" key="1">
    <source>
        <dbReference type="EMBL" id="KAH0561659.1"/>
    </source>
</evidence>
<reference evidence="1 2" key="1">
    <citation type="journal article" date="2021" name="J. Hered.">
        <title>A chromosome-level genome assembly of the parasitoid wasp, Cotesia glomerata (Hymenoptera: Braconidae).</title>
        <authorList>
            <person name="Pinto B.J."/>
            <person name="Weis J.J."/>
            <person name="Gamble T."/>
            <person name="Ode P.J."/>
            <person name="Paul R."/>
            <person name="Zaspel J.M."/>
        </authorList>
    </citation>
    <scope>NUCLEOTIDE SEQUENCE [LARGE SCALE GENOMIC DNA]</scope>
    <source>
        <strain evidence="1">CgM1</strain>
    </source>
</reference>
<keyword evidence="2" id="KW-1185">Reference proteome</keyword>
<dbReference type="EMBL" id="JAHXZJ010000374">
    <property type="protein sequence ID" value="KAH0561659.1"/>
    <property type="molecule type" value="Genomic_DNA"/>
</dbReference>
<dbReference type="AlphaFoldDB" id="A0AAV7J1H8"/>
<evidence type="ECO:0000313" key="2">
    <source>
        <dbReference type="Proteomes" id="UP000826195"/>
    </source>
</evidence>
<protein>
    <submittedName>
        <fullName evidence="1">Uncharacterized protein</fullName>
    </submittedName>
</protein>
<sequence length="124" mass="13742">CNHSADVTAVECKKVKEDIKKKAAKGRQSTSTAVSKVLAKVESPVLAQLPKIESLVRIAQRAKHADPEQEVINPHCLKELIITPAYKETFNHEMFLLRDSSASAGRFLIFAIKKNLSILSKCDQ</sequence>
<comment type="caution">
    <text evidence="1">The sequence shown here is derived from an EMBL/GenBank/DDBJ whole genome shotgun (WGS) entry which is preliminary data.</text>
</comment>
<gene>
    <name evidence="1" type="ORF">KQX54_018501</name>
</gene>
<feature type="non-terminal residue" evidence="1">
    <location>
        <position position="1"/>
    </location>
</feature>
<name>A0AAV7J1H8_COTGL</name>
<proteinExistence type="predicted"/>
<dbReference type="Proteomes" id="UP000826195">
    <property type="component" value="Unassembled WGS sequence"/>
</dbReference>
<accession>A0AAV7J1H8</accession>